<comment type="caution">
    <text evidence="3">The sequence shown here is derived from an EMBL/GenBank/DDBJ whole genome shotgun (WGS) entry which is preliminary data.</text>
</comment>
<dbReference type="PANTHER" id="PTHR43639:SF1">
    <property type="entry name" value="SHORT-CHAIN DEHYDROGENASE_REDUCTASE FAMILY PROTEIN"/>
    <property type="match status" value="1"/>
</dbReference>
<proteinExistence type="inferred from homology"/>
<dbReference type="Pfam" id="PF13561">
    <property type="entry name" value="adh_short_C2"/>
    <property type="match status" value="1"/>
</dbReference>
<dbReference type="Gene3D" id="3.40.50.720">
    <property type="entry name" value="NAD(P)-binding Rossmann-like Domain"/>
    <property type="match status" value="1"/>
</dbReference>
<dbReference type="GO" id="GO:0016491">
    <property type="term" value="F:oxidoreductase activity"/>
    <property type="evidence" value="ECO:0007669"/>
    <property type="project" value="UniProtKB-KW"/>
</dbReference>
<dbReference type="NCBIfam" id="NF005559">
    <property type="entry name" value="PRK07231.1"/>
    <property type="match status" value="1"/>
</dbReference>
<dbReference type="OrthoDB" id="1393670at2759"/>
<comment type="similarity">
    <text evidence="1">Belongs to the short-chain dehydrogenases/reductases (SDR) family.</text>
</comment>
<dbReference type="SUPFAM" id="SSF51735">
    <property type="entry name" value="NAD(P)-binding Rossmann-fold domains"/>
    <property type="match status" value="1"/>
</dbReference>
<dbReference type="InterPro" id="IPR020904">
    <property type="entry name" value="Sc_DH/Rdtase_CS"/>
</dbReference>
<dbReference type="InterPro" id="IPR002347">
    <property type="entry name" value="SDR_fam"/>
</dbReference>
<keyword evidence="2" id="KW-0560">Oxidoreductase</keyword>
<evidence type="ECO:0000256" key="2">
    <source>
        <dbReference type="ARBA" id="ARBA00023002"/>
    </source>
</evidence>
<protein>
    <submittedName>
        <fullName evidence="3">TsaC1 protein</fullName>
    </submittedName>
</protein>
<dbReference type="EMBL" id="CAJNJA010075141">
    <property type="protein sequence ID" value="CAE7914109.1"/>
    <property type="molecule type" value="Genomic_DNA"/>
</dbReference>
<evidence type="ECO:0000313" key="4">
    <source>
        <dbReference type="Proteomes" id="UP000601435"/>
    </source>
</evidence>
<dbReference type="PRINTS" id="PR00080">
    <property type="entry name" value="SDRFAMILY"/>
</dbReference>
<dbReference type="PROSITE" id="PS00061">
    <property type="entry name" value="ADH_SHORT"/>
    <property type="match status" value="1"/>
</dbReference>
<dbReference type="FunFam" id="3.40.50.720:FF:000084">
    <property type="entry name" value="Short-chain dehydrogenase reductase"/>
    <property type="match status" value="1"/>
</dbReference>
<keyword evidence="4" id="KW-1185">Reference proteome</keyword>
<dbReference type="AlphaFoldDB" id="A0A813BNN6"/>
<dbReference type="PRINTS" id="PR00081">
    <property type="entry name" value="GDHRDH"/>
</dbReference>
<name>A0A813BNN6_9DINO</name>
<dbReference type="InterPro" id="IPR036291">
    <property type="entry name" value="NAD(P)-bd_dom_sf"/>
</dbReference>
<gene>
    <name evidence="3" type="primary">tsaC1</name>
    <name evidence="3" type="ORF">SNEC2469_LOCUS31248</name>
</gene>
<organism evidence="3 4">
    <name type="scientific">Symbiodinium necroappetens</name>
    <dbReference type="NCBI Taxonomy" id="1628268"/>
    <lineage>
        <taxon>Eukaryota</taxon>
        <taxon>Sar</taxon>
        <taxon>Alveolata</taxon>
        <taxon>Dinophyceae</taxon>
        <taxon>Suessiales</taxon>
        <taxon>Symbiodiniaceae</taxon>
        <taxon>Symbiodinium</taxon>
    </lineage>
</organism>
<reference evidence="3" key="1">
    <citation type="submission" date="2021-02" db="EMBL/GenBank/DDBJ databases">
        <authorList>
            <person name="Dougan E. K."/>
            <person name="Rhodes N."/>
            <person name="Thang M."/>
            <person name="Chan C."/>
        </authorList>
    </citation>
    <scope>NUCLEOTIDE SEQUENCE</scope>
</reference>
<evidence type="ECO:0000313" key="3">
    <source>
        <dbReference type="EMBL" id="CAE7914109.1"/>
    </source>
</evidence>
<accession>A0A813BNN6</accession>
<dbReference type="PANTHER" id="PTHR43639">
    <property type="entry name" value="OXIDOREDUCTASE, SHORT-CHAIN DEHYDROGENASE/REDUCTASE FAMILY (AFU_ORTHOLOGUE AFUA_5G02870)"/>
    <property type="match status" value="1"/>
</dbReference>
<sequence>MRLTDKVAIVTGGGSGFGAGIARRFAIEGAQVVIVDIDRAAAEAVLQEIGGNAVAVEADVTQRDQVARMIDTAVDQFGSLDILVNNAGYSHRNAPLLEITEADYDLCFDVNVKAIFHATQLAVPVFRKQGGGVIVNTSSTAGIRPRPGLSWYNASKGAVNTLTKSLAVELAPDRIRVNAICPVIGETGLLETFMGVADTPDARAKFVATIPLGRLSTPQDIATAAVFLASDEAAFITGVLMEVDGGRCV</sequence>
<evidence type="ECO:0000256" key="1">
    <source>
        <dbReference type="ARBA" id="ARBA00006484"/>
    </source>
</evidence>
<dbReference type="Proteomes" id="UP000601435">
    <property type="component" value="Unassembled WGS sequence"/>
</dbReference>